<name>A0ABP3XRR2_9FLAO</name>
<dbReference type="SUPFAM" id="SSF51215">
    <property type="entry name" value="Regulatory protein AraC"/>
    <property type="match status" value="1"/>
</dbReference>
<evidence type="ECO:0000313" key="6">
    <source>
        <dbReference type="Proteomes" id="UP001500507"/>
    </source>
</evidence>
<comment type="caution">
    <text evidence="5">The sequence shown here is derived from an EMBL/GenBank/DDBJ whole genome shotgun (WGS) entry which is preliminary data.</text>
</comment>
<evidence type="ECO:0000256" key="1">
    <source>
        <dbReference type="ARBA" id="ARBA00023015"/>
    </source>
</evidence>
<dbReference type="SMART" id="SM00342">
    <property type="entry name" value="HTH_ARAC"/>
    <property type="match status" value="1"/>
</dbReference>
<dbReference type="InterPro" id="IPR009057">
    <property type="entry name" value="Homeodomain-like_sf"/>
</dbReference>
<accession>A0ABP3XRR2</accession>
<evidence type="ECO:0000256" key="3">
    <source>
        <dbReference type="ARBA" id="ARBA00023163"/>
    </source>
</evidence>
<dbReference type="EMBL" id="BAAAFG010000012">
    <property type="protein sequence ID" value="GAA0871961.1"/>
    <property type="molecule type" value="Genomic_DNA"/>
</dbReference>
<dbReference type="Pfam" id="PF02311">
    <property type="entry name" value="AraC_binding"/>
    <property type="match status" value="1"/>
</dbReference>
<dbReference type="PANTHER" id="PTHR43280:SF28">
    <property type="entry name" value="HTH-TYPE TRANSCRIPTIONAL ACTIVATOR RHAS"/>
    <property type="match status" value="1"/>
</dbReference>
<dbReference type="Proteomes" id="UP001500507">
    <property type="component" value="Unassembled WGS sequence"/>
</dbReference>
<evidence type="ECO:0000256" key="2">
    <source>
        <dbReference type="ARBA" id="ARBA00023125"/>
    </source>
</evidence>
<sequence>MNRLSFKNQKEAFPLHYHPEFCISIIKNGVELINIQEEQFVGNVDDITITHPYELHSNPIFSSSNLLAFDTLYIPEETVRAMLPLDQTLHFENRVIRNDKLNTLFKQLMNLENRPDNSLLKKFILQLSSFGELTKTLSIKKPLSYWGSIDAYIELNIKEIISLEQLAEIAHLNKYSFARKFKETTGISPIHYTLMKKVFHCKKTMTKECSITEKAYEYNFTDTSHFSKSFKKFIGIRPKTYQKEFLV</sequence>
<gene>
    <name evidence="5" type="ORF">GCM10009117_11070</name>
</gene>
<protein>
    <submittedName>
        <fullName evidence="5">AraC family transcriptional regulator</fullName>
    </submittedName>
</protein>
<dbReference type="PROSITE" id="PS01124">
    <property type="entry name" value="HTH_ARAC_FAMILY_2"/>
    <property type="match status" value="1"/>
</dbReference>
<keyword evidence="6" id="KW-1185">Reference proteome</keyword>
<dbReference type="InterPro" id="IPR037923">
    <property type="entry name" value="HTH-like"/>
</dbReference>
<dbReference type="InterPro" id="IPR003313">
    <property type="entry name" value="AraC-bd"/>
</dbReference>
<reference evidence="6" key="1">
    <citation type="journal article" date="2019" name="Int. J. Syst. Evol. Microbiol.">
        <title>The Global Catalogue of Microorganisms (GCM) 10K type strain sequencing project: providing services to taxonomists for standard genome sequencing and annotation.</title>
        <authorList>
            <consortium name="The Broad Institute Genomics Platform"/>
            <consortium name="The Broad Institute Genome Sequencing Center for Infectious Disease"/>
            <person name="Wu L."/>
            <person name="Ma J."/>
        </authorList>
    </citation>
    <scope>NUCLEOTIDE SEQUENCE [LARGE SCALE GENOMIC DNA]</scope>
    <source>
        <strain evidence="6">JCM 16082</strain>
    </source>
</reference>
<keyword evidence="3" id="KW-0804">Transcription</keyword>
<keyword evidence="2" id="KW-0238">DNA-binding</keyword>
<dbReference type="PANTHER" id="PTHR43280">
    <property type="entry name" value="ARAC-FAMILY TRANSCRIPTIONAL REGULATOR"/>
    <property type="match status" value="1"/>
</dbReference>
<keyword evidence="1" id="KW-0805">Transcription regulation</keyword>
<feature type="domain" description="HTH araC/xylS-type" evidence="4">
    <location>
        <begin position="147"/>
        <end position="244"/>
    </location>
</feature>
<dbReference type="SUPFAM" id="SSF46689">
    <property type="entry name" value="Homeodomain-like"/>
    <property type="match status" value="2"/>
</dbReference>
<dbReference type="InterPro" id="IPR018060">
    <property type="entry name" value="HTH_AraC"/>
</dbReference>
<evidence type="ECO:0000259" key="4">
    <source>
        <dbReference type="PROSITE" id="PS01124"/>
    </source>
</evidence>
<organism evidence="5 6">
    <name type="scientific">Gangjinia marincola</name>
    <dbReference type="NCBI Taxonomy" id="578463"/>
    <lineage>
        <taxon>Bacteria</taxon>
        <taxon>Pseudomonadati</taxon>
        <taxon>Bacteroidota</taxon>
        <taxon>Flavobacteriia</taxon>
        <taxon>Flavobacteriales</taxon>
        <taxon>Flavobacteriaceae</taxon>
        <taxon>Gangjinia</taxon>
    </lineage>
</organism>
<proteinExistence type="predicted"/>
<dbReference type="Gene3D" id="1.10.10.60">
    <property type="entry name" value="Homeodomain-like"/>
    <property type="match status" value="2"/>
</dbReference>
<dbReference type="RefSeq" id="WP_343764776.1">
    <property type="nucleotide sequence ID" value="NZ_BAAAFG010000012.1"/>
</dbReference>
<evidence type="ECO:0000313" key="5">
    <source>
        <dbReference type="EMBL" id="GAA0871961.1"/>
    </source>
</evidence>
<dbReference type="Pfam" id="PF12833">
    <property type="entry name" value="HTH_18"/>
    <property type="match status" value="1"/>
</dbReference>